<dbReference type="Proteomes" id="UP000032452">
    <property type="component" value="Unassembled WGS sequence"/>
</dbReference>
<dbReference type="PATRIC" id="fig|1618023.3.peg.2214"/>
<dbReference type="STRING" id="1618023.UH38_05355"/>
<dbReference type="InterPro" id="IPR018247">
    <property type="entry name" value="EF_Hand_1_Ca_BS"/>
</dbReference>
<dbReference type="AlphaFoldDB" id="A0A0D8ZZA6"/>
<dbReference type="OrthoDB" id="9788332at2"/>
<name>A0A0D8ZZA6_9CYAN</name>
<keyword evidence="1" id="KW-0732">Signal</keyword>
<dbReference type="InterPro" id="IPR018673">
    <property type="entry name" value="DUF2141"/>
</dbReference>
<protein>
    <recommendedName>
        <fullName evidence="4">DUF2141 domain-containing protein</fullName>
    </recommendedName>
</protein>
<feature type="chain" id="PRO_5002337555" description="DUF2141 domain-containing protein" evidence="1">
    <location>
        <begin position="27"/>
        <end position="156"/>
    </location>
</feature>
<evidence type="ECO:0008006" key="4">
    <source>
        <dbReference type="Google" id="ProtNLM"/>
    </source>
</evidence>
<accession>A0A0D8ZZA6</accession>
<keyword evidence="3" id="KW-1185">Reference proteome</keyword>
<proteinExistence type="predicted"/>
<gene>
    <name evidence="2" type="ORF">UH38_05355</name>
</gene>
<evidence type="ECO:0000313" key="2">
    <source>
        <dbReference type="EMBL" id="KJH72556.1"/>
    </source>
</evidence>
<dbReference type="RefSeq" id="WP_045053614.1">
    <property type="nucleotide sequence ID" value="NZ_CAWMDP010000026.1"/>
</dbReference>
<feature type="signal peptide" evidence="1">
    <location>
        <begin position="1"/>
        <end position="26"/>
    </location>
</feature>
<organism evidence="2 3">
    <name type="scientific">Aliterella atlantica CENA595</name>
    <dbReference type="NCBI Taxonomy" id="1618023"/>
    <lineage>
        <taxon>Bacteria</taxon>
        <taxon>Bacillati</taxon>
        <taxon>Cyanobacteriota</taxon>
        <taxon>Cyanophyceae</taxon>
        <taxon>Chroococcidiopsidales</taxon>
        <taxon>Aliterellaceae</taxon>
        <taxon>Aliterella</taxon>
    </lineage>
</organism>
<dbReference type="Pfam" id="PF09912">
    <property type="entry name" value="DUF2141"/>
    <property type="match status" value="1"/>
</dbReference>
<reference evidence="2 3" key="1">
    <citation type="submission" date="2015-02" db="EMBL/GenBank/DDBJ databases">
        <title>Draft genome of a novel marine cyanobacterium (Chroococcales) isolated from South Atlantic Ocean.</title>
        <authorList>
            <person name="Rigonato J."/>
            <person name="Alvarenga D.O."/>
            <person name="Branco L.H."/>
            <person name="Varani A.M."/>
            <person name="Brandini F.P."/>
            <person name="Fiore M.F."/>
        </authorList>
    </citation>
    <scope>NUCLEOTIDE SEQUENCE [LARGE SCALE GENOMIC DNA]</scope>
    <source>
        <strain evidence="2 3">CENA595</strain>
    </source>
</reference>
<sequence length="156" mass="16641">MLKGLRTRASLLAIVGAIANAACSQANVVNNLNSKLVVQVGGFANQSGQVCASLFASSQGFPNNRQKVVQRQCTKIANPTTITFKNLKAGSYAVAVIHDRNSDGTLNRNDLGMPVEGYGFSQNPQTETAPPKFKDAVVFVAGVSTIVQVQLRYLTR</sequence>
<evidence type="ECO:0000313" key="3">
    <source>
        <dbReference type="Proteomes" id="UP000032452"/>
    </source>
</evidence>
<dbReference type="EMBL" id="JYON01000004">
    <property type="protein sequence ID" value="KJH72556.1"/>
    <property type="molecule type" value="Genomic_DNA"/>
</dbReference>
<comment type="caution">
    <text evidence="2">The sequence shown here is derived from an EMBL/GenBank/DDBJ whole genome shotgun (WGS) entry which is preliminary data.</text>
</comment>
<dbReference type="PROSITE" id="PS00018">
    <property type="entry name" value="EF_HAND_1"/>
    <property type="match status" value="1"/>
</dbReference>
<evidence type="ECO:0000256" key="1">
    <source>
        <dbReference type="SAM" id="SignalP"/>
    </source>
</evidence>